<keyword evidence="1" id="KW-0349">Heme</keyword>
<dbReference type="GO" id="GO:0005344">
    <property type="term" value="F:oxygen carrier activity"/>
    <property type="evidence" value="ECO:0007669"/>
    <property type="project" value="UniProtKB-KW"/>
</dbReference>
<dbReference type="InterPro" id="IPR012292">
    <property type="entry name" value="Globin/Proto"/>
</dbReference>
<comment type="similarity">
    <text evidence="1">Belongs to the globin family.</text>
</comment>
<keyword evidence="1" id="KW-0561">Oxygen transport</keyword>
<dbReference type="SUPFAM" id="SSF46458">
    <property type="entry name" value="Globin-like"/>
    <property type="match status" value="1"/>
</dbReference>
<dbReference type="InterPro" id="IPR009050">
    <property type="entry name" value="Globin-like_sf"/>
</dbReference>
<dbReference type="Pfam" id="PF00042">
    <property type="entry name" value="Globin"/>
    <property type="match status" value="1"/>
</dbReference>
<gene>
    <name evidence="3" type="ORF">PT85_09615</name>
    <name evidence="4" type="ORF">SAMN05421672_101107</name>
</gene>
<dbReference type="PATRIC" id="fig|706570.3.peg.227"/>
<dbReference type="RefSeq" id="WP_027591573.1">
    <property type="nucleotide sequence ID" value="NZ_FMUP01000002.1"/>
</dbReference>
<dbReference type="OrthoDB" id="980856at2"/>
<keyword evidence="1" id="KW-0479">Metal-binding</keyword>
<keyword evidence="1" id="KW-0408">Iron</keyword>
<dbReference type="InterPro" id="IPR000971">
    <property type="entry name" value="Globin"/>
</dbReference>
<evidence type="ECO:0000259" key="2">
    <source>
        <dbReference type="Pfam" id="PF00042"/>
    </source>
</evidence>
<keyword evidence="5" id="KW-1185">Reference proteome</keyword>
<evidence type="ECO:0000313" key="5">
    <source>
        <dbReference type="Proteomes" id="UP000030980"/>
    </source>
</evidence>
<dbReference type="Proteomes" id="UP000030980">
    <property type="component" value="Unassembled WGS sequence"/>
</dbReference>
<dbReference type="Gene3D" id="1.10.490.10">
    <property type="entry name" value="Globins"/>
    <property type="match status" value="1"/>
</dbReference>
<dbReference type="STRING" id="706570.PT85_09615"/>
<dbReference type="EMBL" id="FTMC01000001">
    <property type="protein sequence ID" value="SIP87260.1"/>
    <property type="molecule type" value="Genomic_DNA"/>
</dbReference>
<sequence length="130" mass="14713">MSPADSLMHSYGRCCASPTFFDDFYRSFLASSAEVRAKFVNTDMTGQKQLLRQGILNLVMYSRGLPDTKLRALGASHARSGLDIRPELYELWLTALLQTIREHDRECTAQTLQTWREALGKGIAVIQSHY</sequence>
<keyword evidence="1" id="KW-0813">Transport</keyword>
<protein>
    <submittedName>
        <fullName evidence="3">Globin</fullName>
    </submittedName>
</protein>
<dbReference type="AlphaFoldDB" id="A0A0B2DD37"/>
<reference evidence="3 5" key="1">
    <citation type="submission" date="2014-11" db="EMBL/GenBank/DDBJ databases">
        <title>Genome sequence of Pseudomonas tuomuerensis JCM 14085.</title>
        <authorList>
            <person name="Shin S.-K."/>
            <person name="Yi H."/>
        </authorList>
    </citation>
    <scope>NUCLEOTIDE SEQUENCE [LARGE SCALE GENOMIC DNA]</scope>
    <source>
        <strain evidence="3 5">JCM 14085</strain>
    </source>
</reference>
<evidence type="ECO:0000313" key="6">
    <source>
        <dbReference type="Proteomes" id="UP000186079"/>
    </source>
</evidence>
<evidence type="ECO:0000313" key="4">
    <source>
        <dbReference type="EMBL" id="SIP87260.1"/>
    </source>
</evidence>
<dbReference type="Proteomes" id="UP000186079">
    <property type="component" value="Unassembled WGS sequence"/>
</dbReference>
<reference evidence="4 6" key="2">
    <citation type="submission" date="2017-01" db="EMBL/GenBank/DDBJ databases">
        <authorList>
            <person name="Mah S.A."/>
            <person name="Swanson W.J."/>
            <person name="Moy G.W."/>
            <person name="Vacquier V.D."/>
        </authorList>
    </citation>
    <scope>NUCLEOTIDE SEQUENCE [LARGE SCALE GENOMIC DNA]</scope>
    <source>
        <strain evidence="4 6">ATCC 29606</strain>
    </source>
</reference>
<evidence type="ECO:0000313" key="3">
    <source>
        <dbReference type="EMBL" id="KHO64459.1"/>
    </source>
</evidence>
<accession>A0A0B2DD37</accession>
<evidence type="ECO:0000256" key="1">
    <source>
        <dbReference type="RuleBase" id="RU000356"/>
    </source>
</evidence>
<name>A0A0B2DD37_9PSED</name>
<dbReference type="GO" id="GO:0020037">
    <property type="term" value="F:heme binding"/>
    <property type="evidence" value="ECO:0007669"/>
    <property type="project" value="InterPro"/>
</dbReference>
<proteinExistence type="inferred from homology"/>
<dbReference type="GO" id="GO:0019825">
    <property type="term" value="F:oxygen binding"/>
    <property type="evidence" value="ECO:0007669"/>
    <property type="project" value="InterPro"/>
</dbReference>
<dbReference type="EMBL" id="JTAK01000004">
    <property type="protein sequence ID" value="KHO64459.1"/>
    <property type="molecule type" value="Genomic_DNA"/>
</dbReference>
<feature type="domain" description="Globin" evidence="2">
    <location>
        <begin position="24"/>
        <end position="121"/>
    </location>
</feature>
<organism evidence="3 5">
    <name type="scientific">Pseudomonas flexibilis</name>
    <dbReference type="NCBI Taxonomy" id="706570"/>
    <lineage>
        <taxon>Bacteria</taxon>
        <taxon>Pseudomonadati</taxon>
        <taxon>Pseudomonadota</taxon>
        <taxon>Gammaproteobacteria</taxon>
        <taxon>Pseudomonadales</taxon>
        <taxon>Pseudomonadaceae</taxon>
        <taxon>Pseudomonas</taxon>
    </lineage>
</organism>
<accession>A0A0B3BUV7</accession>